<feature type="compositionally biased region" description="Basic and acidic residues" evidence="9">
    <location>
        <begin position="1610"/>
        <end position="1619"/>
    </location>
</feature>
<dbReference type="GO" id="GO:1902745">
    <property type="term" value="P:positive regulation of lamellipodium organization"/>
    <property type="evidence" value="ECO:0007669"/>
    <property type="project" value="Ensembl"/>
</dbReference>
<proteinExistence type="inferred from homology"/>
<dbReference type="SMART" id="SM00368">
    <property type="entry name" value="LRR_RI"/>
    <property type="match status" value="7"/>
</dbReference>
<feature type="compositionally biased region" description="Basic and acidic residues" evidence="9">
    <location>
        <begin position="1882"/>
        <end position="1897"/>
    </location>
</feature>
<dbReference type="GO" id="GO:0030032">
    <property type="term" value="P:lamellipodium assembly"/>
    <property type="evidence" value="ECO:0007669"/>
    <property type="project" value="Ensembl"/>
</dbReference>
<name>A0A8B9IAX3_9AVES</name>
<dbReference type="GeneTree" id="ENSGT00940000155112"/>
<evidence type="ECO:0000259" key="10">
    <source>
        <dbReference type="Pfam" id="PF16000"/>
    </source>
</evidence>
<feature type="region of interest" description="Disordered" evidence="9">
    <location>
        <begin position="1442"/>
        <end position="1915"/>
    </location>
</feature>
<feature type="region of interest" description="Disordered" evidence="9">
    <location>
        <begin position="203"/>
        <end position="228"/>
    </location>
</feature>
<feature type="compositionally biased region" description="Polar residues" evidence="9">
    <location>
        <begin position="1702"/>
        <end position="1720"/>
    </location>
</feature>
<evidence type="ECO:0000313" key="12">
    <source>
        <dbReference type="Ensembl" id="ENSABRP00000022587.1"/>
    </source>
</evidence>
<evidence type="ECO:0000256" key="1">
    <source>
        <dbReference type="ARBA" id="ARBA00004236"/>
    </source>
</evidence>
<keyword evidence="7" id="KW-0677">Repeat</keyword>
<dbReference type="SUPFAM" id="SSF52047">
    <property type="entry name" value="RNI-like"/>
    <property type="match status" value="2"/>
</dbReference>
<dbReference type="GO" id="GO:1900026">
    <property type="term" value="P:positive regulation of substrate adhesion-dependent cell spreading"/>
    <property type="evidence" value="ECO:0007669"/>
    <property type="project" value="Ensembl"/>
</dbReference>
<protein>
    <submittedName>
        <fullName evidence="12">Capping protein regulator and myosin 1 linker 1</fullName>
    </submittedName>
</protein>
<dbReference type="GO" id="GO:0044351">
    <property type="term" value="P:macropinocytosis"/>
    <property type="evidence" value="ECO:0007669"/>
    <property type="project" value="Ensembl"/>
</dbReference>
<dbReference type="GO" id="GO:0051496">
    <property type="term" value="P:positive regulation of stress fiber assembly"/>
    <property type="evidence" value="ECO:0007669"/>
    <property type="project" value="Ensembl"/>
</dbReference>
<evidence type="ECO:0000256" key="3">
    <source>
        <dbReference type="ARBA" id="ARBA00007298"/>
    </source>
</evidence>
<evidence type="ECO:0000256" key="9">
    <source>
        <dbReference type="SAM" id="MobiDB-lite"/>
    </source>
</evidence>
<keyword evidence="8" id="KW-0472">Membrane</keyword>
<feature type="compositionally biased region" description="Basic and acidic residues" evidence="9">
    <location>
        <begin position="1510"/>
        <end position="1530"/>
    </location>
</feature>
<gene>
    <name evidence="12" type="primary">CARMIL1</name>
</gene>
<dbReference type="FunFam" id="3.80.10.10:FF:000009">
    <property type="entry name" value="F-actin-uncapping protein LRRC16A isoform X1"/>
    <property type="match status" value="1"/>
</dbReference>
<dbReference type="GO" id="GO:2000813">
    <property type="term" value="P:negative regulation of barbed-end actin filament capping"/>
    <property type="evidence" value="ECO:0007669"/>
    <property type="project" value="Ensembl"/>
</dbReference>
<feature type="compositionally biased region" description="Basic and acidic residues" evidence="9">
    <location>
        <begin position="1628"/>
        <end position="1637"/>
    </location>
</feature>
<dbReference type="Pfam" id="PF13516">
    <property type="entry name" value="LRR_6"/>
    <property type="match status" value="1"/>
</dbReference>
<dbReference type="GO" id="GO:0005886">
    <property type="term" value="C:plasma membrane"/>
    <property type="evidence" value="ECO:0007669"/>
    <property type="project" value="UniProtKB-SubCell"/>
</dbReference>
<feature type="compositionally biased region" description="Basic and acidic residues" evidence="9">
    <location>
        <begin position="1468"/>
        <end position="1477"/>
    </location>
</feature>
<dbReference type="GO" id="GO:0034315">
    <property type="term" value="P:regulation of Arp2/3 complex-mediated actin nucleation"/>
    <property type="evidence" value="ECO:0007669"/>
    <property type="project" value="TreeGrafter"/>
</dbReference>
<evidence type="ECO:0000256" key="6">
    <source>
        <dbReference type="ARBA" id="ARBA00022614"/>
    </source>
</evidence>
<feature type="region of interest" description="Disordered" evidence="9">
    <location>
        <begin position="257"/>
        <end position="313"/>
    </location>
</feature>
<dbReference type="InterPro" id="IPR011993">
    <property type="entry name" value="PH-like_dom_sf"/>
</dbReference>
<dbReference type="Gene3D" id="6.10.140.1850">
    <property type="match status" value="1"/>
</dbReference>
<feature type="compositionally biased region" description="Gly residues" evidence="9">
    <location>
        <begin position="283"/>
        <end position="300"/>
    </location>
</feature>
<feature type="compositionally biased region" description="Basic and acidic residues" evidence="9">
    <location>
        <begin position="1827"/>
        <end position="1838"/>
    </location>
</feature>
<dbReference type="GO" id="GO:0044877">
    <property type="term" value="F:protein-containing complex binding"/>
    <property type="evidence" value="ECO:0007669"/>
    <property type="project" value="Ensembl"/>
</dbReference>
<evidence type="ECO:0000256" key="4">
    <source>
        <dbReference type="ARBA" id="ARBA00022475"/>
    </source>
</evidence>
<dbReference type="Pfam" id="PF16000">
    <property type="entry name" value="CARMIL_C"/>
    <property type="match status" value="1"/>
</dbReference>
<evidence type="ECO:0000256" key="7">
    <source>
        <dbReference type="ARBA" id="ARBA00022737"/>
    </source>
</evidence>
<organism evidence="12 13">
    <name type="scientific">Anser brachyrhynchus</name>
    <name type="common">Pink-footed goose</name>
    <dbReference type="NCBI Taxonomy" id="132585"/>
    <lineage>
        <taxon>Eukaryota</taxon>
        <taxon>Metazoa</taxon>
        <taxon>Chordata</taxon>
        <taxon>Craniata</taxon>
        <taxon>Vertebrata</taxon>
        <taxon>Euteleostomi</taxon>
        <taxon>Archelosauria</taxon>
        <taxon>Archosauria</taxon>
        <taxon>Dinosauria</taxon>
        <taxon>Saurischia</taxon>
        <taxon>Theropoda</taxon>
        <taxon>Coelurosauria</taxon>
        <taxon>Aves</taxon>
        <taxon>Neognathae</taxon>
        <taxon>Galloanserae</taxon>
        <taxon>Anseriformes</taxon>
        <taxon>Anatidae</taxon>
        <taxon>Anserinae</taxon>
        <taxon>Anser</taxon>
    </lineage>
</organism>
<dbReference type="InterPro" id="IPR031943">
    <property type="entry name" value="CARMIL_C"/>
</dbReference>
<keyword evidence="6" id="KW-0433">Leucine-rich repeat</keyword>
<reference evidence="12" key="1">
    <citation type="submission" date="2025-08" db="UniProtKB">
        <authorList>
            <consortium name="Ensembl"/>
        </authorList>
    </citation>
    <scope>IDENTIFICATION</scope>
</reference>
<dbReference type="GO" id="GO:0051638">
    <property type="term" value="P:barbed-end actin filament uncapping"/>
    <property type="evidence" value="ECO:0007669"/>
    <property type="project" value="Ensembl"/>
</dbReference>
<dbReference type="GO" id="GO:0046415">
    <property type="term" value="P:urate metabolic process"/>
    <property type="evidence" value="ECO:0007669"/>
    <property type="project" value="Ensembl"/>
</dbReference>
<accession>A0A8B9IAX3</accession>
<dbReference type="GO" id="GO:0030027">
    <property type="term" value="C:lamellipodium"/>
    <property type="evidence" value="ECO:0007669"/>
    <property type="project" value="Ensembl"/>
</dbReference>
<comment type="subcellular location">
    <subcellularLocation>
        <location evidence="1">Cell membrane</location>
    </subcellularLocation>
    <subcellularLocation>
        <location evidence="2">Cytoplasm</location>
    </subcellularLocation>
</comment>
<dbReference type="InterPro" id="IPR032675">
    <property type="entry name" value="LRR_dom_sf"/>
</dbReference>
<dbReference type="GO" id="GO:0051639">
    <property type="term" value="P:actin filament network formation"/>
    <property type="evidence" value="ECO:0007669"/>
    <property type="project" value="Ensembl"/>
</dbReference>
<evidence type="ECO:0000256" key="2">
    <source>
        <dbReference type="ARBA" id="ARBA00004496"/>
    </source>
</evidence>
<dbReference type="GO" id="GO:0016607">
    <property type="term" value="C:nuclear speck"/>
    <property type="evidence" value="ECO:0007669"/>
    <property type="project" value="Ensembl"/>
</dbReference>
<feature type="compositionally biased region" description="Basic residues" evidence="9">
    <location>
        <begin position="108"/>
        <end position="117"/>
    </location>
</feature>
<dbReference type="PANTHER" id="PTHR24112">
    <property type="entry name" value="LEUCINE-RICH REPEAT, ISOFORM F-RELATED"/>
    <property type="match status" value="1"/>
</dbReference>
<feature type="compositionally biased region" description="Polar residues" evidence="9">
    <location>
        <begin position="1810"/>
        <end position="1826"/>
    </location>
</feature>
<evidence type="ECO:0000313" key="13">
    <source>
        <dbReference type="Proteomes" id="UP000694426"/>
    </source>
</evidence>
<dbReference type="Pfam" id="PF17888">
    <property type="entry name" value="Carm_PH"/>
    <property type="match status" value="1"/>
</dbReference>
<keyword evidence="13" id="KW-1185">Reference proteome</keyword>
<feature type="domain" description="CARMIL C-terminal" evidence="10">
    <location>
        <begin position="1277"/>
        <end position="1569"/>
    </location>
</feature>
<dbReference type="GO" id="GO:0005829">
    <property type="term" value="C:cytosol"/>
    <property type="evidence" value="ECO:0007669"/>
    <property type="project" value="Ensembl"/>
</dbReference>
<comment type="similarity">
    <text evidence="3">Belongs to the CARMIL family.</text>
</comment>
<dbReference type="Ensembl" id="ENSABRT00000031736.1">
    <property type="protein sequence ID" value="ENSABRP00000022587.1"/>
    <property type="gene ID" value="ENSABRG00000019131.1"/>
</dbReference>
<sequence>MDTVFPAGSCGSRDGGVLAVSSSMLQAGRPGRSTSLLRLVHTERPTVVWQEPGKQVGSKLAYVQQAKNAVFMLSYEERLSGRKKSAGILQRKEKDADPVKKREQRTINKQKHTRRRTPVGQGQRVHLLKDEDLLRGASIETLRPRCRRWFCMASALSDAGRRGHVHGAPRPAGPHGGRAQAADICAWCCSRVAMLPLGAQGLRRQPAPAQPNCGKGDGSPMREASCEPLPRTVQLSPRAAGAVIYLPALRSCPGCHHGPLSPSVRPRPQRRPPPGPRPSLEAEGGGGQGPERCLGAGGPRGPHHGRSPRGPWMRVGAAAAGRWPPWPPSPHPGGLGGAAFPCLPLPCRPWAPRVPSWEVRRPGEGTLPPSIPPSFSISLPAAAAARGKEGGQPPPGSLLLLPPSLPPCLPASGLASSPGNAPPGRSLNIPPPPPFPSALARHPGAGPAPGPCSPPSSSSSSSSSSSPAPRLACSPGPAEGRPAAEAAPPPGMAEESSELPRELIESVRDVIGRKIKISVKKKVKLETKGDKVENKILILASCRAFLLTSRIPTKLELTFSYLEIQGVTSCKPGQLIMETEKCSISMKMATSEDVNEVLAHIGTCLRKIFPGLSPVRIMKKVTMEPSERLTNLQALWDSQTVAELGPCGGFSQMYACVCDWLGFPYREEVQWDVDTIYLTQDTRELNLQDFSHLDHRDLIPIVAALEYNQWFTKLSSKDLKLSTDVCEQILRVVSRSNRLEELVLENAGLRTDFAQKLASALAHNPNSGLHTINLASNPLEDRGVSSLSIQFAKLPKGLKHLNLSKTSMSPKGVNSLSQSLSANSLIANTLVYLDLSGNALRGDDLSSLYNFLAQPNALVHLDLSNTECALDMVCGALLRGCLQHLAVLSLSRTLFSHRKGKEVPPSFKQFFSSSLALMQINLSGTKLPPEPLKALLLGLACNHNLKEVSLDLSSCELRSGGAQVLEGCIAEIRNITSLDISDNGLESDLSTLVVWLSKNRSIRHLALGKNFNNMKSKNLTPVLDNLVQMIQDEDSPLQSLSLADSKLKTEVTIIINALGSNTSLTKVDISGNAMGDMGAKMLAKALQINTKLRTVIWDKNNITAQGFQDIAVALEKNYTLRFMPIPMNDASQALKTNPEKTEEALQKIENYLLRNHETRKYLQEQAYRLQQGIVTSTTQQMIDRICVKVQDHLNSLRNCGVDAVQEDVKSAERLMRDAKNSKTLLPNLYHLGGASWAGANGSLSNPIQETLESMAGEVTRVVDEQLKTLLESMVDAAENLCPNVMKKARIREDLIEASTEKISIPRTFVKNVLLEQSGIDILNKISEVKLTVASFLSDRVVDEILDALSHCHHKLADHLTRRGKPLPQQESMEIELAEEKPTKRSIITVEELTEVERLEDLDTCMMTPKSKRKSIHSRMLRPVSRAFEMEFDLDKALEEVPIHIEDPPFPSSRPDKRTSGFISELPSEEGRKLEHFTKLRPKRNKKQQPSQAAVSAGVPPEGDQNGLMGRVDEGVDEFFTKKVTKMDSKRPSTKSSDGSEPSEAGDEKKKRDSRKSGFLNLIKSRGSKSERPQTVVVAEEPSSPKVAAKSPAVDTNKKEPKPAEQNGGMERSEELKTPDSLEEAQPDDAAKAERGDSKGSPQGGRRYGVQVMGSGLLAEMKAKQEKRAASAQKKLGNDTASRESSDTAMSSERLDGSGTVPKLQQTLPESRFASNKGDSGSASSEKNAKAEPKAEAAAKARGSSNTTSPKPPLQSAKPSLAGRPTVPQKPRSASRTEDAPESPSGPSSPKVALLPPVLKKVPSDKEKDGQSSPTIRSFSQEEQTGDGQKRDADRDRAKPPGGGGAAAGQCSASAEEEGSELGQRKAQPAPAAKRSPGQQPHEFQELKQRSLSKDGHQGSKSSDSGEEADKDFIFV</sequence>
<dbReference type="Proteomes" id="UP000694426">
    <property type="component" value="Unplaced"/>
</dbReference>
<keyword evidence="5" id="KW-0963">Cytoplasm</keyword>
<dbReference type="GO" id="GO:0030335">
    <property type="term" value="P:positive regulation of cell migration"/>
    <property type="evidence" value="ECO:0007669"/>
    <property type="project" value="Ensembl"/>
</dbReference>
<reference evidence="12" key="2">
    <citation type="submission" date="2025-09" db="UniProtKB">
        <authorList>
            <consortium name="Ensembl"/>
        </authorList>
    </citation>
    <scope>IDENTIFICATION</scope>
</reference>
<dbReference type="GO" id="GO:0016477">
    <property type="term" value="P:cell migration"/>
    <property type="evidence" value="ECO:0007669"/>
    <property type="project" value="Ensembl"/>
</dbReference>
<dbReference type="InterPro" id="IPR001611">
    <property type="entry name" value="Leu-rich_rpt"/>
</dbReference>
<feature type="domain" description="CARMIL pleckstrin homology" evidence="11">
    <location>
        <begin position="517"/>
        <end position="610"/>
    </location>
</feature>
<feature type="region of interest" description="Disordered" evidence="9">
    <location>
        <begin position="382"/>
        <end position="500"/>
    </location>
</feature>
<dbReference type="GO" id="GO:0044354">
    <property type="term" value="C:macropinosome"/>
    <property type="evidence" value="ECO:0007669"/>
    <property type="project" value="Ensembl"/>
</dbReference>
<dbReference type="Gene3D" id="3.80.10.10">
    <property type="entry name" value="Ribonuclease Inhibitor"/>
    <property type="match status" value="1"/>
</dbReference>
<evidence type="ECO:0000259" key="11">
    <source>
        <dbReference type="Pfam" id="PF17888"/>
    </source>
</evidence>
<feature type="compositionally biased region" description="Basic and acidic residues" evidence="9">
    <location>
        <begin position="1726"/>
        <end position="1738"/>
    </location>
</feature>
<evidence type="ECO:0000256" key="8">
    <source>
        <dbReference type="ARBA" id="ARBA00023136"/>
    </source>
</evidence>
<dbReference type="InterPro" id="IPR041245">
    <property type="entry name" value="CARMIL_PH"/>
</dbReference>
<feature type="compositionally biased region" description="Low complexity" evidence="9">
    <location>
        <begin position="455"/>
        <end position="486"/>
    </location>
</feature>
<dbReference type="Gene3D" id="2.30.29.30">
    <property type="entry name" value="Pleckstrin-homology domain (PH domain)/Phosphotyrosine-binding domain (PTB)"/>
    <property type="match status" value="1"/>
</dbReference>
<feature type="compositionally biased region" description="Basic and acidic residues" evidence="9">
    <location>
        <begin position="90"/>
        <end position="106"/>
    </location>
</feature>
<dbReference type="InterPro" id="IPR051279">
    <property type="entry name" value="PP1-Reg/Actin-Interact_Protein"/>
</dbReference>
<feature type="region of interest" description="Disordered" evidence="9">
    <location>
        <begin position="85"/>
        <end position="124"/>
    </location>
</feature>
<dbReference type="PANTHER" id="PTHR24112:SF39">
    <property type="entry name" value="F-ACTIN-UNCAPPING PROTEIN LRRC16A"/>
    <property type="match status" value="1"/>
</dbReference>
<dbReference type="GO" id="GO:0031941">
    <property type="term" value="C:filamentous actin"/>
    <property type="evidence" value="ECO:0007669"/>
    <property type="project" value="Ensembl"/>
</dbReference>
<evidence type="ECO:0000256" key="5">
    <source>
        <dbReference type="ARBA" id="ARBA00022490"/>
    </source>
</evidence>
<dbReference type="GO" id="GO:0031529">
    <property type="term" value="P:ruffle organization"/>
    <property type="evidence" value="ECO:0007669"/>
    <property type="project" value="Ensembl"/>
</dbReference>
<keyword evidence="4" id="KW-1003">Cell membrane</keyword>